<keyword evidence="2" id="KW-1185">Reference proteome</keyword>
<dbReference type="EMBL" id="JAPHNI010000239">
    <property type="protein sequence ID" value="KAJ8113659.1"/>
    <property type="molecule type" value="Genomic_DNA"/>
</dbReference>
<organism evidence="1 2">
    <name type="scientific">Boeremia exigua</name>
    <dbReference type="NCBI Taxonomy" id="749465"/>
    <lineage>
        <taxon>Eukaryota</taxon>
        <taxon>Fungi</taxon>
        <taxon>Dikarya</taxon>
        <taxon>Ascomycota</taxon>
        <taxon>Pezizomycotina</taxon>
        <taxon>Dothideomycetes</taxon>
        <taxon>Pleosporomycetidae</taxon>
        <taxon>Pleosporales</taxon>
        <taxon>Pleosporineae</taxon>
        <taxon>Didymellaceae</taxon>
        <taxon>Boeremia</taxon>
    </lineage>
</organism>
<comment type="caution">
    <text evidence="1">The sequence shown here is derived from an EMBL/GenBank/DDBJ whole genome shotgun (WGS) entry which is preliminary data.</text>
</comment>
<sequence>MVRITVWRVISTAIAGSCFLSIILPVIWLTLPTPSISDKERATYVQDTLAAGRPLIAALDVGPFRRSDPRALDEDWCSDCTSALLHWQFVRHNDEINIQLAPHMPHPYGALDMPFGYTDHLRPAKIWNERSAGDSDTWAPYFTEFWGPPNWPVIVPAGRADEHISQGWFHEVDRHLIEYNFLKRTTDIDIRVAIPEPGVVEFWRGAAVDRTFDNISNGWADRLNKHRIFKDQTRTPGIYKHMRQDKRDNDLVASFEIPEGAHIKDIVVRELKGDLPSRTWPFRQKLIYLFPSYIVGPILLFGDMKGLLGPHSTGILVTLIAILGIYSGTICYFWICAGCPRNFLWASRFWQTRYLIPPSWRGVPDPEHVSVHQAQSAQGAGKKGLKIGTEHELL</sequence>
<accession>A0ACC2IEN2</accession>
<evidence type="ECO:0000313" key="1">
    <source>
        <dbReference type="EMBL" id="KAJ8113659.1"/>
    </source>
</evidence>
<reference evidence="1" key="1">
    <citation type="submission" date="2022-11" db="EMBL/GenBank/DDBJ databases">
        <title>Genome Sequence of Boeremia exigua.</title>
        <authorList>
            <person name="Buettner E."/>
        </authorList>
    </citation>
    <scope>NUCLEOTIDE SEQUENCE</scope>
    <source>
        <strain evidence="1">CU02</strain>
    </source>
</reference>
<gene>
    <name evidence="1" type="ORF">OPT61_g4256</name>
</gene>
<protein>
    <submittedName>
        <fullName evidence="1">Uncharacterized protein</fullName>
    </submittedName>
</protein>
<name>A0ACC2IEN2_9PLEO</name>
<dbReference type="Proteomes" id="UP001153331">
    <property type="component" value="Unassembled WGS sequence"/>
</dbReference>
<proteinExistence type="predicted"/>
<evidence type="ECO:0000313" key="2">
    <source>
        <dbReference type="Proteomes" id="UP001153331"/>
    </source>
</evidence>